<evidence type="ECO:0000313" key="13">
    <source>
        <dbReference type="Proteomes" id="UP000239007"/>
    </source>
</evidence>
<evidence type="ECO:0000256" key="6">
    <source>
        <dbReference type="ARBA" id="ARBA00023136"/>
    </source>
</evidence>
<evidence type="ECO:0000256" key="10">
    <source>
        <dbReference type="ARBA" id="ARBA00023288"/>
    </source>
</evidence>
<accession>A0A2S7UVK5</accession>
<evidence type="ECO:0000256" key="5">
    <source>
        <dbReference type="ARBA" id="ARBA00022729"/>
    </source>
</evidence>
<evidence type="ECO:0000256" key="9">
    <source>
        <dbReference type="ARBA" id="ARBA00023237"/>
    </source>
</evidence>
<dbReference type="GO" id="GO:0009427">
    <property type="term" value="C:bacterial-type flagellum basal body, distal rod, L ring"/>
    <property type="evidence" value="ECO:0007669"/>
    <property type="project" value="InterPro"/>
</dbReference>
<dbReference type="Pfam" id="PF02107">
    <property type="entry name" value="FlgH"/>
    <property type="match status" value="1"/>
</dbReference>
<dbReference type="AlphaFoldDB" id="A0A2S7UVK5"/>
<comment type="function">
    <text evidence="1 11">Assembles around the rod to form the L-ring and probably protects the motor/basal body from shearing forces during rotation.</text>
</comment>
<name>A0A2S7UVK5_9GAMM</name>
<keyword evidence="12" id="KW-0282">Flagellum</keyword>
<dbReference type="RefSeq" id="WP_105052296.1">
    <property type="nucleotide sequence ID" value="NZ_BMYG01000002.1"/>
</dbReference>
<keyword evidence="10 11" id="KW-0449">Lipoprotein</keyword>
<evidence type="ECO:0000256" key="1">
    <source>
        <dbReference type="ARBA" id="ARBA00002591"/>
    </source>
</evidence>
<dbReference type="NCBIfam" id="NF001304">
    <property type="entry name" value="PRK00249.1-4"/>
    <property type="match status" value="1"/>
</dbReference>
<evidence type="ECO:0000256" key="2">
    <source>
        <dbReference type="ARBA" id="ARBA00004635"/>
    </source>
</evidence>
<evidence type="ECO:0000256" key="3">
    <source>
        <dbReference type="ARBA" id="ARBA00006929"/>
    </source>
</evidence>
<dbReference type="Proteomes" id="UP000239007">
    <property type="component" value="Unassembled WGS sequence"/>
</dbReference>
<dbReference type="InterPro" id="IPR000527">
    <property type="entry name" value="Flag_Lring"/>
</dbReference>
<dbReference type="PROSITE" id="PS51257">
    <property type="entry name" value="PROKAR_LIPOPROTEIN"/>
    <property type="match status" value="1"/>
</dbReference>
<evidence type="ECO:0000256" key="4">
    <source>
        <dbReference type="ARBA" id="ARBA00011439"/>
    </source>
</evidence>
<keyword evidence="6 11" id="KW-0472">Membrane</keyword>
<evidence type="ECO:0000313" key="12">
    <source>
        <dbReference type="EMBL" id="PQJ53799.1"/>
    </source>
</evidence>
<proteinExistence type="inferred from homology"/>
<evidence type="ECO:0000256" key="8">
    <source>
        <dbReference type="ARBA" id="ARBA00023143"/>
    </source>
</evidence>
<dbReference type="HAMAP" id="MF_00415">
    <property type="entry name" value="FlgH"/>
    <property type="match status" value="1"/>
</dbReference>
<dbReference type="PANTHER" id="PTHR34933">
    <property type="entry name" value="FLAGELLAR L-RING PROTEIN"/>
    <property type="match status" value="1"/>
</dbReference>
<keyword evidence="9 11" id="KW-0998">Cell outer membrane</keyword>
<keyword evidence="12" id="KW-0969">Cilium</keyword>
<comment type="similarity">
    <text evidence="3 11">Belongs to the FlgH family.</text>
</comment>
<dbReference type="OrthoDB" id="9789463at2"/>
<dbReference type="GO" id="GO:0071973">
    <property type="term" value="P:bacterial-type flagellum-dependent cell motility"/>
    <property type="evidence" value="ECO:0007669"/>
    <property type="project" value="InterPro"/>
</dbReference>
<gene>
    <name evidence="11" type="primary">flgH</name>
    <name evidence="12" type="ORF">BTO11_09075</name>
</gene>
<comment type="subcellular location">
    <subcellularLocation>
        <location evidence="11">Cell outer membrane</location>
        <topology evidence="11">Lipid-anchor</topology>
    </subcellularLocation>
    <subcellularLocation>
        <location evidence="11">Bacterial flagellum basal body</location>
    </subcellularLocation>
    <subcellularLocation>
        <location evidence="2">Membrane</location>
        <topology evidence="2">Lipid-anchor</topology>
    </subcellularLocation>
</comment>
<reference evidence="12 13" key="1">
    <citation type="submission" date="2016-12" db="EMBL/GenBank/DDBJ databases">
        <title>Diversity of luminous bacteria.</title>
        <authorList>
            <person name="Yoshizawa S."/>
            <person name="Kogure K."/>
        </authorList>
    </citation>
    <scope>NUCLEOTIDE SEQUENCE [LARGE SCALE GENOMIC DNA]</scope>
    <source>
        <strain evidence="12 13">SA4-48</strain>
    </source>
</reference>
<dbReference type="GO" id="GO:0003774">
    <property type="term" value="F:cytoskeletal motor activity"/>
    <property type="evidence" value="ECO:0007669"/>
    <property type="project" value="InterPro"/>
</dbReference>
<dbReference type="PRINTS" id="PR01008">
    <property type="entry name" value="FLGLRINGFLGH"/>
</dbReference>
<keyword evidence="13" id="KW-1185">Reference proteome</keyword>
<evidence type="ECO:0000256" key="7">
    <source>
        <dbReference type="ARBA" id="ARBA00023139"/>
    </source>
</evidence>
<dbReference type="PANTHER" id="PTHR34933:SF1">
    <property type="entry name" value="FLAGELLAR L-RING PROTEIN"/>
    <property type="match status" value="1"/>
</dbReference>
<sequence>MDKFFQQLNLSSANKFGRFITAVSMSAILSACAVNHDVEKEDPFFAPIMPEIPTEDVVSTGSLYHTGWSNGLYSDTKARRVGDIITVLLMENTQASKTAKTETSKETDASLSPLVGLNGLAPTIGGNTLQLGIESDGSFKGDAKSNQSNSLDGEITVHVLRVLPNGNLIIRGEKWLTLNTGQEFIRLTGIVRSEDIASDNTVESTRVANARISYSGKGSLAETQETGWLSGFFMSSMWPF</sequence>
<evidence type="ECO:0000256" key="11">
    <source>
        <dbReference type="HAMAP-Rule" id="MF_00415"/>
    </source>
</evidence>
<comment type="caution">
    <text evidence="12">The sequence shown here is derived from an EMBL/GenBank/DDBJ whole genome shotgun (WGS) entry which is preliminary data.</text>
</comment>
<keyword evidence="7" id="KW-0564">Palmitate</keyword>
<dbReference type="GO" id="GO:0009279">
    <property type="term" value="C:cell outer membrane"/>
    <property type="evidence" value="ECO:0007669"/>
    <property type="project" value="UniProtKB-SubCell"/>
</dbReference>
<dbReference type="EMBL" id="MSCH01000003">
    <property type="protein sequence ID" value="PQJ53799.1"/>
    <property type="molecule type" value="Genomic_DNA"/>
</dbReference>
<comment type="subunit">
    <text evidence="4 11">The basal body constitutes a major portion of the flagellar organelle and consists of four rings (L,P,S, and M) mounted on a central rod.</text>
</comment>
<protein>
    <recommendedName>
        <fullName evidence="11">Flagellar L-ring protein</fullName>
    </recommendedName>
    <alternativeName>
        <fullName evidence="11">Basal body L-ring protein</fullName>
    </alternativeName>
</protein>
<keyword evidence="5 11" id="KW-0732">Signal</keyword>
<keyword evidence="8 11" id="KW-0975">Bacterial flagellum</keyword>
<keyword evidence="12" id="KW-0966">Cell projection</keyword>
<organism evidence="12 13">
    <name type="scientific">Psychrosphaera saromensis</name>
    <dbReference type="NCBI Taxonomy" id="716813"/>
    <lineage>
        <taxon>Bacteria</taxon>
        <taxon>Pseudomonadati</taxon>
        <taxon>Pseudomonadota</taxon>
        <taxon>Gammaproteobacteria</taxon>
        <taxon>Alteromonadales</taxon>
        <taxon>Pseudoalteromonadaceae</taxon>
        <taxon>Psychrosphaera</taxon>
    </lineage>
</organism>
<dbReference type="NCBIfam" id="NF009338">
    <property type="entry name" value="PRK12698.1"/>
    <property type="match status" value="1"/>
</dbReference>